<dbReference type="PANTHER" id="PTHR48100">
    <property type="entry name" value="BROAD-SPECIFICITY PHOSPHATASE YOR283W-RELATED"/>
    <property type="match status" value="1"/>
</dbReference>
<reference evidence="1 2" key="1">
    <citation type="submission" date="2024-09" db="EMBL/GenBank/DDBJ databases">
        <authorList>
            <person name="Sun Q."/>
            <person name="Mori K."/>
        </authorList>
    </citation>
    <scope>NUCLEOTIDE SEQUENCE [LARGE SCALE GENOMIC DNA]</scope>
    <source>
        <strain evidence="1 2">CCM 4839</strain>
    </source>
</reference>
<dbReference type="InterPro" id="IPR050275">
    <property type="entry name" value="PGM_Phosphatase"/>
</dbReference>
<name>A0ABV6J2Q2_9BACL</name>
<dbReference type="Proteomes" id="UP001589818">
    <property type="component" value="Unassembled WGS sequence"/>
</dbReference>
<dbReference type="PANTHER" id="PTHR48100:SF1">
    <property type="entry name" value="HISTIDINE PHOSPHATASE FAMILY PROTEIN-RELATED"/>
    <property type="match status" value="1"/>
</dbReference>
<dbReference type="SMART" id="SM00855">
    <property type="entry name" value="PGAM"/>
    <property type="match status" value="1"/>
</dbReference>
<evidence type="ECO:0000313" key="2">
    <source>
        <dbReference type="Proteomes" id="UP001589818"/>
    </source>
</evidence>
<dbReference type="Pfam" id="PF00300">
    <property type="entry name" value="His_Phos_1"/>
    <property type="match status" value="1"/>
</dbReference>
<dbReference type="RefSeq" id="WP_204820849.1">
    <property type="nucleotide sequence ID" value="NZ_JANHOF010000003.1"/>
</dbReference>
<evidence type="ECO:0000313" key="1">
    <source>
        <dbReference type="EMBL" id="MFC0390159.1"/>
    </source>
</evidence>
<gene>
    <name evidence="1" type="ORF">ACFFJ8_02095</name>
</gene>
<keyword evidence="2" id="KW-1185">Reference proteome</keyword>
<dbReference type="Gene3D" id="3.40.50.1240">
    <property type="entry name" value="Phosphoglycerate mutase-like"/>
    <property type="match status" value="1"/>
</dbReference>
<proteinExistence type="predicted"/>
<dbReference type="InterPro" id="IPR013078">
    <property type="entry name" value="His_Pase_superF_clade-1"/>
</dbReference>
<protein>
    <submittedName>
        <fullName evidence="1">Histidine phosphatase family protein</fullName>
    </submittedName>
</protein>
<dbReference type="SUPFAM" id="SSF53254">
    <property type="entry name" value="Phosphoglycerate mutase-like"/>
    <property type="match status" value="1"/>
</dbReference>
<organism evidence="1 2">
    <name type="scientific">Paenibacillus mendelii</name>
    <dbReference type="NCBI Taxonomy" id="206163"/>
    <lineage>
        <taxon>Bacteria</taxon>
        <taxon>Bacillati</taxon>
        <taxon>Bacillota</taxon>
        <taxon>Bacilli</taxon>
        <taxon>Bacillales</taxon>
        <taxon>Paenibacillaceae</taxon>
        <taxon>Paenibacillus</taxon>
    </lineage>
</organism>
<dbReference type="EMBL" id="JBHLVF010000006">
    <property type="protein sequence ID" value="MFC0390159.1"/>
    <property type="molecule type" value="Genomic_DNA"/>
</dbReference>
<dbReference type="InterPro" id="IPR029033">
    <property type="entry name" value="His_PPase_superfam"/>
</dbReference>
<accession>A0ABV6J2Q2</accession>
<sequence length="187" mass="21297">MNPQTQHTKTLYIVRHCQAEGQAADAPLTAAGLQQADQLAEFLLDRDIQHILSSPYERATKSIEPLARKLGVDVRLEDRLTERVLSNPNHPEWRERLRRTYDDLDLCYEGGESSRTAMTRAIAVVDEALNSAYDNILIVSHGNLISLLLKYYDPHIGFREWAALSNPDVYQLSFHQESPAIQRLWTG</sequence>
<dbReference type="CDD" id="cd07067">
    <property type="entry name" value="HP_PGM_like"/>
    <property type="match status" value="1"/>
</dbReference>
<comment type="caution">
    <text evidence="1">The sequence shown here is derived from an EMBL/GenBank/DDBJ whole genome shotgun (WGS) entry which is preliminary data.</text>
</comment>